<dbReference type="Proteomes" id="UP000028123">
    <property type="component" value="Unassembled WGS sequence"/>
</dbReference>
<dbReference type="SUPFAM" id="SSF46785">
    <property type="entry name" value="Winged helix' DNA-binding domain"/>
    <property type="match status" value="1"/>
</dbReference>
<dbReference type="InterPro" id="IPR005119">
    <property type="entry name" value="LysR_subst-bd"/>
</dbReference>
<dbReference type="FunFam" id="1.10.10.10:FF:000001">
    <property type="entry name" value="LysR family transcriptional regulator"/>
    <property type="match status" value="1"/>
</dbReference>
<reference evidence="6 7" key="1">
    <citation type="submission" date="2014-06" db="EMBL/GenBank/DDBJ databases">
        <title>Draft genome sequence of Paenibacillus sp. MSt1.</title>
        <authorList>
            <person name="Aw Y.K."/>
            <person name="Ong K.S."/>
            <person name="Gan H.M."/>
            <person name="Lee S.M."/>
        </authorList>
    </citation>
    <scope>NUCLEOTIDE SEQUENCE [LARGE SCALE GENOMIC DNA]</scope>
    <source>
        <strain evidence="6 7">MSt1</strain>
    </source>
</reference>
<evidence type="ECO:0000256" key="4">
    <source>
        <dbReference type="ARBA" id="ARBA00023163"/>
    </source>
</evidence>
<gene>
    <name evidence="6" type="ORF">ET33_28860</name>
</gene>
<dbReference type="RefSeq" id="WP_036677904.1">
    <property type="nucleotide sequence ID" value="NZ_JNVM01000005.1"/>
</dbReference>
<name>A0A081P7V4_9BACL</name>
<evidence type="ECO:0000313" key="7">
    <source>
        <dbReference type="Proteomes" id="UP000028123"/>
    </source>
</evidence>
<dbReference type="Gene3D" id="3.40.190.10">
    <property type="entry name" value="Periplasmic binding protein-like II"/>
    <property type="match status" value="2"/>
</dbReference>
<comment type="similarity">
    <text evidence="1">Belongs to the LysR transcriptional regulatory family.</text>
</comment>
<evidence type="ECO:0000313" key="6">
    <source>
        <dbReference type="EMBL" id="KEQ26777.1"/>
    </source>
</evidence>
<dbReference type="Gene3D" id="1.10.10.10">
    <property type="entry name" value="Winged helix-like DNA-binding domain superfamily/Winged helix DNA-binding domain"/>
    <property type="match status" value="1"/>
</dbReference>
<keyword evidence="4" id="KW-0804">Transcription</keyword>
<dbReference type="InterPro" id="IPR000847">
    <property type="entry name" value="LysR_HTH_N"/>
</dbReference>
<organism evidence="6 7">
    <name type="scientific">Paenibacillus tyrfis</name>
    <dbReference type="NCBI Taxonomy" id="1501230"/>
    <lineage>
        <taxon>Bacteria</taxon>
        <taxon>Bacillati</taxon>
        <taxon>Bacillota</taxon>
        <taxon>Bacilli</taxon>
        <taxon>Bacillales</taxon>
        <taxon>Paenibacillaceae</taxon>
        <taxon>Paenibacillus</taxon>
    </lineage>
</organism>
<feature type="domain" description="HTH lysR-type" evidence="5">
    <location>
        <begin position="1"/>
        <end position="58"/>
    </location>
</feature>
<dbReference type="GO" id="GO:0003700">
    <property type="term" value="F:DNA-binding transcription factor activity"/>
    <property type="evidence" value="ECO:0007669"/>
    <property type="project" value="InterPro"/>
</dbReference>
<accession>A0A081P7V4</accession>
<dbReference type="EMBL" id="JNVM01000005">
    <property type="protein sequence ID" value="KEQ26777.1"/>
    <property type="molecule type" value="Genomic_DNA"/>
</dbReference>
<evidence type="ECO:0000256" key="2">
    <source>
        <dbReference type="ARBA" id="ARBA00023015"/>
    </source>
</evidence>
<keyword evidence="3" id="KW-0238">DNA-binding</keyword>
<dbReference type="InterPro" id="IPR036388">
    <property type="entry name" value="WH-like_DNA-bd_sf"/>
</dbReference>
<dbReference type="eggNOG" id="COG0583">
    <property type="taxonomic scope" value="Bacteria"/>
</dbReference>
<dbReference type="SUPFAM" id="SSF53850">
    <property type="entry name" value="Periplasmic binding protein-like II"/>
    <property type="match status" value="1"/>
</dbReference>
<dbReference type="Pfam" id="PF03466">
    <property type="entry name" value="LysR_substrate"/>
    <property type="match status" value="1"/>
</dbReference>
<evidence type="ECO:0000256" key="1">
    <source>
        <dbReference type="ARBA" id="ARBA00009437"/>
    </source>
</evidence>
<dbReference type="GO" id="GO:0003677">
    <property type="term" value="F:DNA binding"/>
    <property type="evidence" value="ECO:0007669"/>
    <property type="project" value="UniProtKB-KW"/>
</dbReference>
<protein>
    <submittedName>
        <fullName evidence="6">LysR family transcriptional regulator</fullName>
    </submittedName>
</protein>
<dbReference type="OrthoDB" id="9803735at2"/>
<dbReference type="PRINTS" id="PR00039">
    <property type="entry name" value="HTHLYSR"/>
</dbReference>
<dbReference type="PROSITE" id="PS50931">
    <property type="entry name" value="HTH_LYSR"/>
    <property type="match status" value="1"/>
</dbReference>
<dbReference type="GO" id="GO:0032993">
    <property type="term" value="C:protein-DNA complex"/>
    <property type="evidence" value="ECO:0007669"/>
    <property type="project" value="TreeGrafter"/>
</dbReference>
<comment type="caution">
    <text evidence="6">The sequence shown here is derived from an EMBL/GenBank/DDBJ whole genome shotgun (WGS) entry which is preliminary data.</text>
</comment>
<keyword evidence="7" id="KW-1185">Reference proteome</keyword>
<dbReference type="PANTHER" id="PTHR30346">
    <property type="entry name" value="TRANSCRIPTIONAL DUAL REGULATOR HCAR-RELATED"/>
    <property type="match status" value="1"/>
</dbReference>
<evidence type="ECO:0000259" key="5">
    <source>
        <dbReference type="PROSITE" id="PS50931"/>
    </source>
</evidence>
<dbReference type="InterPro" id="IPR036390">
    <property type="entry name" value="WH_DNA-bd_sf"/>
</dbReference>
<proteinExistence type="inferred from homology"/>
<dbReference type="PANTHER" id="PTHR30346:SF0">
    <property type="entry name" value="HCA OPERON TRANSCRIPTIONAL ACTIVATOR HCAR"/>
    <property type="match status" value="1"/>
</dbReference>
<evidence type="ECO:0000256" key="3">
    <source>
        <dbReference type="ARBA" id="ARBA00023125"/>
    </source>
</evidence>
<dbReference type="AlphaFoldDB" id="A0A081P7V4"/>
<dbReference type="Pfam" id="PF00126">
    <property type="entry name" value="HTH_1"/>
    <property type="match status" value="1"/>
</dbReference>
<sequence>MNTEWLHSFAEAAKLKSFSKASKELNLTQPALSKHIRNLEHDLDVTLFYRTSGGIELTEAGERFYTRIVPVISDLASIRRELRQYRQTDQLALGSLPSLATYYLPSRIKALQHSHTLMIQNTSGDLLQSLKEGRLDSVLVDTLYTDDSVWHYELFTECYHAVFSIDHRFRSKTSVTLSDLCGEPLIVHQAPCDTRSHIHGQMEALGHKPHIVNEVSFGDFIFGYVMAGMGFAIVPEIVAKNIGHLNLFALPIVDFKRSVSLAAKSGKLGIQLSSFLLSAD</sequence>
<keyword evidence="2" id="KW-0805">Transcription regulation</keyword>
<dbReference type="CDD" id="cd05466">
    <property type="entry name" value="PBP2_LTTR_substrate"/>
    <property type="match status" value="1"/>
</dbReference>